<protein>
    <submittedName>
        <fullName evidence="1">Nucleotidyl transferase AbiEii/AbiGii toxin family protein</fullName>
    </submittedName>
</protein>
<dbReference type="GO" id="GO:0016740">
    <property type="term" value="F:transferase activity"/>
    <property type="evidence" value="ECO:0007669"/>
    <property type="project" value="UniProtKB-KW"/>
</dbReference>
<reference evidence="1 2" key="1">
    <citation type="submission" date="2020-03" db="EMBL/GenBank/DDBJ databases">
        <title>Isolation and identification of active actinomycetes.</title>
        <authorList>
            <person name="Sun X."/>
        </authorList>
    </citation>
    <scope>NUCLEOTIDE SEQUENCE [LARGE SCALE GENOMIC DNA]</scope>
    <source>
        <strain evidence="1 2">NEAU-D13</strain>
    </source>
</reference>
<dbReference type="Pfam" id="PF08843">
    <property type="entry name" value="AbiEii"/>
    <property type="match status" value="1"/>
</dbReference>
<dbReference type="EMBL" id="JAAMPJ010000013">
    <property type="protein sequence ID" value="NGY64483.1"/>
    <property type="molecule type" value="Genomic_DNA"/>
</dbReference>
<gene>
    <name evidence="1" type="ORF">G7043_36790</name>
</gene>
<accession>A0A7C9RY30</accession>
<evidence type="ECO:0000313" key="2">
    <source>
        <dbReference type="Proteomes" id="UP000481360"/>
    </source>
</evidence>
<dbReference type="Proteomes" id="UP000481360">
    <property type="component" value="Unassembled WGS sequence"/>
</dbReference>
<proteinExistence type="predicted"/>
<evidence type="ECO:0000313" key="1">
    <source>
        <dbReference type="EMBL" id="NGY64483.1"/>
    </source>
</evidence>
<organism evidence="1 2">
    <name type="scientific">Lentzea alba</name>
    <dbReference type="NCBI Taxonomy" id="2714351"/>
    <lineage>
        <taxon>Bacteria</taxon>
        <taxon>Bacillati</taxon>
        <taxon>Actinomycetota</taxon>
        <taxon>Actinomycetes</taxon>
        <taxon>Pseudonocardiales</taxon>
        <taxon>Pseudonocardiaceae</taxon>
        <taxon>Lentzea</taxon>
    </lineage>
</organism>
<keyword evidence="1" id="KW-0808">Transferase</keyword>
<name>A0A7C9RY30_9PSEU</name>
<sequence>MYAGEFELHLTGSEWQVDELREFAERHGLKFSHIELLQGEVPSQPMLTVAAKGTIDEVRAVAEGWRAKLFEAELYLVRVKIEAAPWNEGVPRTDDEADPALYFEHHVKTLMTGTWHNWHARILKAVEGHDAQVSRNARRRYDDGSQERFITQRCFGVGRSTAKARLEALLADLNGFEVLEVEEEYVVHDDALHIDNGWIHGESARSDDERLRQAPRWVRGFPATFHPLEIKPGQDITQRAVFDPALKQFDHAFRGGDPRFGDPAEGARWLDARRKAMAHVLHLIGKSDWRENLVLRGSVVMRAWFGDAAREPGDLDFVVTPRDITFESPRAQQLMDDIVQAVHDDPGPGLWAAGAETAHIWTYERVPGRRIVFPFDVQGLPEGAVQIDLVFNEELPIAPEPVEVAGTTLLAANQELSLAWKLQWLVTDRYPQAKDLYDAALLAQHTTVDTGLVIDLLGPELGDRALDFDRKSVLGLDDVDWDNAPTELPVTKADEPALLQRIAAALR</sequence>
<keyword evidence="2" id="KW-1185">Reference proteome</keyword>
<dbReference type="AlphaFoldDB" id="A0A7C9RY30"/>
<comment type="caution">
    <text evidence="1">The sequence shown here is derived from an EMBL/GenBank/DDBJ whole genome shotgun (WGS) entry which is preliminary data.</text>
</comment>
<dbReference type="RefSeq" id="WP_166053306.1">
    <property type="nucleotide sequence ID" value="NZ_JAAMPJ010000013.1"/>
</dbReference>
<dbReference type="InterPro" id="IPR014942">
    <property type="entry name" value="AbiEii"/>
</dbReference>